<dbReference type="Pfam" id="PF02538">
    <property type="entry name" value="Hydantoinase_B"/>
    <property type="match status" value="1"/>
</dbReference>
<evidence type="ECO:0000259" key="4">
    <source>
        <dbReference type="Pfam" id="PF05378"/>
    </source>
</evidence>
<organism evidence="6 7">
    <name type="scientific">Zasmidium cellare ATCC 36951</name>
    <dbReference type="NCBI Taxonomy" id="1080233"/>
    <lineage>
        <taxon>Eukaryota</taxon>
        <taxon>Fungi</taxon>
        <taxon>Dikarya</taxon>
        <taxon>Ascomycota</taxon>
        <taxon>Pezizomycotina</taxon>
        <taxon>Dothideomycetes</taxon>
        <taxon>Dothideomycetidae</taxon>
        <taxon>Mycosphaerellales</taxon>
        <taxon>Mycosphaerellaceae</taxon>
        <taxon>Zasmidium</taxon>
    </lineage>
</organism>
<dbReference type="InterPro" id="IPR049517">
    <property type="entry name" value="ACX-like_C"/>
</dbReference>
<feature type="domain" description="Hydantoinase B/oxoprolinase" evidence="3">
    <location>
        <begin position="735"/>
        <end position="1273"/>
    </location>
</feature>
<dbReference type="InterPro" id="IPR003692">
    <property type="entry name" value="Hydantoinase_B"/>
</dbReference>
<dbReference type="InterPro" id="IPR045079">
    <property type="entry name" value="Oxoprolinase-like"/>
</dbReference>
<dbReference type="Pfam" id="PF19278">
    <property type="entry name" value="Hydant_A_C"/>
    <property type="match status" value="1"/>
</dbReference>
<feature type="domain" description="Acetophenone carboxylase-like C-terminal" evidence="5">
    <location>
        <begin position="541"/>
        <end position="721"/>
    </location>
</feature>
<evidence type="ECO:0000313" key="7">
    <source>
        <dbReference type="Proteomes" id="UP000799537"/>
    </source>
</evidence>
<dbReference type="GO" id="GO:0006749">
    <property type="term" value="P:glutathione metabolic process"/>
    <property type="evidence" value="ECO:0007669"/>
    <property type="project" value="TreeGrafter"/>
</dbReference>
<proteinExistence type="inferred from homology"/>
<dbReference type="OrthoDB" id="3643at2759"/>
<comment type="similarity">
    <text evidence="1">Belongs to the oxoprolinase family.</text>
</comment>
<name>A0A6A6C2D3_ZASCE</name>
<dbReference type="GO" id="GO:0017168">
    <property type="term" value="F:5-oxoprolinase (ATP-hydrolyzing) activity"/>
    <property type="evidence" value="ECO:0007669"/>
    <property type="project" value="TreeGrafter"/>
</dbReference>
<dbReference type="PANTHER" id="PTHR11365:SF9">
    <property type="entry name" value="5-OXOPROLINASE"/>
    <property type="match status" value="1"/>
</dbReference>
<evidence type="ECO:0000259" key="2">
    <source>
        <dbReference type="Pfam" id="PF01968"/>
    </source>
</evidence>
<keyword evidence="7" id="KW-1185">Reference proteome</keyword>
<accession>A0A6A6C2D3</accession>
<dbReference type="GO" id="GO:0005829">
    <property type="term" value="C:cytosol"/>
    <property type="evidence" value="ECO:0007669"/>
    <property type="project" value="TreeGrafter"/>
</dbReference>
<dbReference type="InterPro" id="IPR008040">
    <property type="entry name" value="Hydant_A_N"/>
</dbReference>
<evidence type="ECO:0000259" key="3">
    <source>
        <dbReference type="Pfam" id="PF02538"/>
    </source>
</evidence>
<dbReference type="Pfam" id="PF01968">
    <property type="entry name" value="Hydantoinase_A"/>
    <property type="match status" value="1"/>
</dbReference>
<dbReference type="Proteomes" id="UP000799537">
    <property type="component" value="Unassembled WGS sequence"/>
</dbReference>
<dbReference type="EMBL" id="ML993621">
    <property type="protein sequence ID" value="KAF2161083.1"/>
    <property type="molecule type" value="Genomic_DNA"/>
</dbReference>
<feature type="domain" description="Hydantoinase A/oxoprolinase" evidence="2">
    <location>
        <begin position="239"/>
        <end position="529"/>
    </location>
</feature>
<evidence type="ECO:0000256" key="1">
    <source>
        <dbReference type="ARBA" id="ARBA00010403"/>
    </source>
</evidence>
<evidence type="ECO:0000313" key="6">
    <source>
        <dbReference type="EMBL" id="KAF2161083.1"/>
    </source>
</evidence>
<evidence type="ECO:0008006" key="8">
    <source>
        <dbReference type="Google" id="ProtNLM"/>
    </source>
</evidence>
<dbReference type="PANTHER" id="PTHR11365">
    <property type="entry name" value="5-OXOPROLINASE RELATED"/>
    <property type="match status" value="1"/>
</dbReference>
<dbReference type="RefSeq" id="XP_033661972.1">
    <property type="nucleotide sequence ID" value="XM_033809025.1"/>
</dbReference>
<dbReference type="GeneID" id="54562297"/>
<protein>
    <recommendedName>
        <fullName evidence="8">5-oxoprolinase</fullName>
    </recommendedName>
</protein>
<gene>
    <name evidence="6" type="ORF">M409DRAFT_28414</name>
</gene>
<dbReference type="Pfam" id="PF05378">
    <property type="entry name" value="Hydant_A_N"/>
    <property type="match status" value="1"/>
</dbReference>
<dbReference type="InterPro" id="IPR002821">
    <property type="entry name" value="Hydantoinase_A"/>
</dbReference>
<evidence type="ECO:0000259" key="5">
    <source>
        <dbReference type="Pfam" id="PF19278"/>
    </source>
</evidence>
<sequence>MAAKGIRIAIDRGGTFTDAWAQIPGQQNDIVLKVLSDSPEEYKDAPTECIRQILEIATNTTIPRHEPLDIEAVESIRMGTTVATNALLERKGARVALVTTKGFRDILKIGNQARPNIFDLSVQRLSKLYETVVEVDERVTIEGFAEDAEPQPVDVDSDPQLCTGLTGEAVRILKTPDLDVVQKDLSALWREGYRSISVAFMHSYTFQEHENAVAEVARELGFRVSVSSELQTMAKLVPRAQSAVADGYLSPVTEEYLKSFRNGFKGRLEDKNGEKLFLNQSDGGLVSFSRFTGLRGVLSGPAGGVVGLSRTCYDDKDATPVLGFDMGGTSTDVCRFSGSLEHIFESTIAQVTIQTPQLDINTVAAGGGSMLFWQNGMFVVGPESAGAAPGPASYGKGGPLTVTDANLFLGRIIAESFPRPLDVEIVKKKFAELTTVVNEEKTGEATLTPEEVALGFISIANATMTRPIRTLSEGRGFETGAHNLGCFGGAGGQHAVAIACDLGIKRAIIPKYSSILSAYGMALADVVVENQEAEAVTFSAAALPQIQGRLDKLCKAGKDGLVAQGLETSQIEHTLFLNMRYQGSDTALMIPQPDGGLEKFGEAFIARHHQQFGFTQPRDILVDDVRVRSTAKGMQVQLTSPFEELKRVQLSPPVSPSSADSYRQVFFPNHGWTETAVYSLGVLPVGTRVQGPAMVIDKTQTIVVDPGSAAIILPEHVMLEISNIEKPDVGIDQPDPIQLSVFGHRFMSVAEQMGQTMQKTSISVNIKERLDYSCAVFSADGGLVANAPHIPGHLGSMSYAIAYQANLYGPGELKPGDVLLSNHPCSGGTHLPDLTVTTPVFDNDDDPKDILFFVANRGHHADIGGIQPGSMPPNSTELWQEGVAVESFKMVKEGVFDEKGLTEILYDIPGSYPGCSGTRTLRDNIADLKAAIAANNRGIHLIQALVKEYSWPVVQFYMKAIQHNAAQSVRELLKIFSERFAGQTLQAVDYIDDGTPLALKIDIDRETGNAVFDFTGTGPEHFGNLNCPPAIMYSGIMYCLRSMISSDIPLNQGCLAPIHIKLDSASNTLLSPSLKAATVGSNVETSQRIVDLIFKAFRAAAASQGTCNNLTFGYGGTDAETGKVTKGFGYYETIAGGSGAGADWDGESGVHTHITNTRMSDPEIFEKRYPVILHEFSIRKGSGGAGLHRGGDGCIRDIEFRRPVQVSILSERRVIPPHGMAGGDEGQRGVNLWIRKYEDGTTRTISLGGKATTPMNAGDHIVVMTPGGGGYGRDPAKKDEQEVFGAFKVHEKFVRNPSLFRTQGSLAERSAQATSN</sequence>
<feature type="domain" description="Hydantoinase/oxoprolinase N-terminal" evidence="4">
    <location>
        <begin position="7"/>
        <end position="220"/>
    </location>
</feature>
<reference evidence="6" key="1">
    <citation type="journal article" date="2020" name="Stud. Mycol.">
        <title>101 Dothideomycetes genomes: a test case for predicting lifestyles and emergence of pathogens.</title>
        <authorList>
            <person name="Haridas S."/>
            <person name="Albert R."/>
            <person name="Binder M."/>
            <person name="Bloem J."/>
            <person name="Labutti K."/>
            <person name="Salamov A."/>
            <person name="Andreopoulos B."/>
            <person name="Baker S."/>
            <person name="Barry K."/>
            <person name="Bills G."/>
            <person name="Bluhm B."/>
            <person name="Cannon C."/>
            <person name="Castanera R."/>
            <person name="Culley D."/>
            <person name="Daum C."/>
            <person name="Ezra D."/>
            <person name="Gonzalez J."/>
            <person name="Henrissat B."/>
            <person name="Kuo A."/>
            <person name="Liang C."/>
            <person name="Lipzen A."/>
            <person name="Lutzoni F."/>
            <person name="Magnuson J."/>
            <person name="Mondo S."/>
            <person name="Nolan M."/>
            <person name="Ohm R."/>
            <person name="Pangilinan J."/>
            <person name="Park H.-J."/>
            <person name="Ramirez L."/>
            <person name="Alfaro M."/>
            <person name="Sun H."/>
            <person name="Tritt A."/>
            <person name="Yoshinaga Y."/>
            <person name="Zwiers L.-H."/>
            <person name="Turgeon B."/>
            <person name="Goodwin S."/>
            <person name="Spatafora J."/>
            <person name="Crous P."/>
            <person name="Grigoriev I."/>
        </authorList>
    </citation>
    <scope>NUCLEOTIDE SEQUENCE</scope>
    <source>
        <strain evidence="6">ATCC 36951</strain>
    </source>
</reference>